<feature type="chain" id="PRO_5027968568" evidence="1">
    <location>
        <begin position="20"/>
        <end position="103"/>
    </location>
</feature>
<gene>
    <name evidence="3" type="primary">LOC117644622</name>
</gene>
<organism evidence="3">
    <name type="scientific">Thrips palmi</name>
    <name type="common">Melon thrips</name>
    <dbReference type="NCBI Taxonomy" id="161013"/>
    <lineage>
        <taxon>Eukaryota</taxon>
        <taxon>Metazoa</taxon>
        <taxon>Ecdysozoa</taxon>
        <taxon>Arthropoda</taxon>
        <taxon>Hexapoda</taxon>
        <taxon>Insecta</taxon>
        <taxon>Pterygota</taxon>
        <taxon>Neoptera</taxon>
        <taxon>Paraneoptera</taxon>
        <taxon>Thysanoptera</taxon>
        <taxon>Terebrantia</taxon>
        <taxon>Thripoidea</taxon>
        <taxon>Thripidae</taxon>
        <taxon>Thrips</taxon>
    </lineage>
</organism>
<evidence type="ECO:0000313" key="2">
    <source>
        <dbReference type="Proteomes" id="UP000515158"/>
    </source>
</evidence>
<dbReference type="Proteomes" id="UP000515158">
    <property type="component" value="Unplaced"/>
</dbReference>
<dbReference type="GeneID" id="117644622"/>
<reference evidence="3" key="1">
    <citation type="submission" date="2025-08" db="UniProtKB">
        <authorList>
            <consortium name="RefSeq"/>
        </authorList>
    </citation>
    <scope>IDENTIFICATION</scope>
    <source>
        <tissue evidence="3">Total insect</tissue>
    </source>
</reference>
<keyword evidence="1" id="KW-0732">Signal</keyword>
<evidence type="ECO:0000256" key="1">
    <source>
        <dbReference type="SAM" id="SignalP"/>
    </source>
</evidence>
<keyword evidence="2" id="KW-1185">Reference proteome</keyword>
<feature type="signal peptide" evidence="1">
    <location>
        <begin position="1"/>
        <end position="19"/>
    </location>
</feature>
<protein>
    <submittedName>
        <fullName evidence="3">Uncharacterized protein LOC117644622</fullName>
    </submittedName>
</protein>
<sequence length="103" mass="11096">MTCKTVIILCFALFAAAVATSLYTDEQIADLDGRIATCLQRLPAGPSDACRVSAGITPIKEQGARREYRVEPIVECLVDAGIPQGPALKSAKYCLTLSLWRPI</sequence>
<name>A0A6P8Z0N2_THRPL</name>
<dbReference type="AlphaFoldDB" id="A0A6P8Z0N2"/>
<dbReference type="InParanoid" id="A0A6P8Z0N2"/>
<proteinExistence type="predicted"/>
<accession>A0A6P8Z0N2</accession>
<dbReference type="KEGG" id="tpal:117644622"/>
<dbReference type="RefSeq" id="XP_034240122.1">
    <property type="nucleotide sequence ID" value="XM_034384231.1"/>
</dbReference>
<evidence type="ECO:0000313" key="3">
    <source>
        <dbReference type="RefSeq" id="XP_034240122.1"/>
    </source>
</evidence>